<dbReference type="InterPro" id="IPR050951">
    <property type="entry name" value="Retrovirus_Pol_polyprotein"/>
</dbReference>
<organism evidence="4 5">
    <name type="scientific">Aplysia californica</name>
    <name type="common">California sea hare</name>
    <dbReference type="NCBI Taxonomy" id="6500"/>
    <lineage>
        <taxon>Eukaryota</taxon>
        <taxon>Metazoa</taxon>
        <taxon>Spiralia</taxon>
        <taxon>Lophotrochozoa</taxon>
        <taxon>Mollusca</taxon>
        <taxon>Gastropoda</taxon>
        <taxon>Heterobranchia</taxon>
        <taxon>Euthyneura</taxon>
        <taxon>Tectipleura</taxon>
        <taxon>Aplysiida</taxon>
        <taxon>Aplysioidea</taxon>
        <taxon>Aplysiidae</taxon>
        <taxon>Aplysia</taxon>
    </lineage>
</organism>
<evidence type="ECO:0000256" key="2">
    <source>
        <dbReference type="SAM" id="MobiDB-lite"/>
    </source>
</evidence>
<gene>
    <name evidence="5" type="primary">LOC106012728</name>
</gene>
<dbReference type="InterPro" id="IPR001995">
    <property type="entry name" value="Peptidase_A2_cat"/>
</dbReference>
<evidence type="ECO:0000313" key="5">
    <source>
        <dbReference type="RefSeq" id="XP_012941975.1"/>
    </source>
</evidence>
<feature type="region of interest" description="Disordered" evidence="2">
    <location>
        <begin position="187"/>
        <end position="233"/>
    </location>
</feature>
<feature type="domain" description="Peptidase A2" evidence="3">
    <location>
        <begin position="320"/>
        <end position="397"/>
    </location>
</feature>
<dbReference type="RefSeq" id="XP_012941975.1">
    <property type="nucleotide sequence ID" value="XM_013086521.1"/>
</dbReference>
<protein>
    <submittedName>
        <fullName evidence="5">Uncharacterized protein LOC106012728</fullName>
    </submittedName>
</protein>
<dbReference type="InterPro" id="IPR043502">
    <property type="entry name" value="DNA/RNA_pol_sf"/>
</dbReference>
<reference evidence="5" key="1">
    <citation type="submission" date="2025-08" db="UniProtKB">
        <authorList>
            <consortium name="RefSeq"/>
        </authorList>
    </citation>
    <scope>IDENTIFICATION</scope>
</reference>
<sequence>MPHFKPPEPFDFSKPHEWPEWRQRMLRYRTATKLSAETGAIQVSSLIYAMGRQAEQIFNPFTFPAPVEGNDPRDNFDTVLENFDAHFVPKRNLIHERAKFHARAQNSGETIEEYVRALYELSEYADFKDRDETIRDRLVLGVLDNELSQRLQLEATLTLKSAIETARHFELVKGQVSSQRQLGAAVTVDSVRNGQRGYSSPAHPKGRGGRRTSTHSQHRGSHASQSTFSNCGNHGRGHAQNNCPAGGKTCRKCGKRNHFATVCRSSSSRNVNEITESETPSFFLGAVDRDSDSNVVTDVNFGEVSEPPWRVTLNLGGRATSFKIDTGADVSIMSKAVYNRLSPRPKLKTTSAVLRSPGGVIRSVGEFIATTLHNNRNFAFRVFVLDDDTDCLLSRDAAVRLGLISRDRIDSANLVFGDVGPKPIRCEPVKIILKEDAQPYSVNVARRIPIPLMDEVKAELDRMEAAGVIEKISAPTDWCAPMVPVRKKVW</sequence>
<dbReference type="PANTHER" id="PTHR37984:SF9">
    <property type="entry name" value="INTEGRASE CATALYTIC DOMAIN-CONTAINING PROTEIN"/>
    <property type="match status" value="1"/>
</dbReference>
<dbReference type="PROSITE" id="PS50175">
    <property type="entry name" value="ASP_PROT_RETROV"/>
    <property type="match status" value="1"/>
</dbReference>
<proteinExistence type="predicted"/>
<dbReference type="InterPro" id="IPR021109">
    <property type="entry name" value="Peptidase_aspartic_dom_sf"/>
</dbReference>
<keyword evidence="1" id="KW-0378">Hydrolase</keyword>
<feature type="compositionally biased region" description="Polar residues" evidence="2">
    <location>
        <begin position="222"/>
        <end position="232"/>
    </location>
</feature>
<evidence type="ECO:0000259" key="3">
    <source>
        <dbReference type="PROSITE" id="PS50175"/>
    </source>
</evidence>
<keyword evidence="4" id="KW-1185">Reference proteome</keyword>
<evidence type="ECO:0000313" key="4">
    <source>
        <dbReference type="Proteomes" id="UP000694888"/>
    </source>
</evidence>
<dbReference type="GeneID" id="106012728"/>
<evidence type="ECO:0000256" key="1">
    <source>
        <dbReference type="ARBA" id="ARBA00022801"/>
    </source>
</evidence>
<dbReference type="Gene3D" id="4.10.60.10">
    <property type="entry name" value="Zinc finger, CCHC-type"/>
    <property type="match status" value="1"/>
</dbReference>
<dbReference type="PANTHER" id="PTHR37984">
    <property type="entry name" value="PROTEIN CBG26694"/>
    <property type="match status" value="1"/>
</dbReference>
<dbReference type="SUPFAM" id="SSF50630">
    <property type="entry name" value="Acid proteases"/>
    <property type="match status" value="1"/>
</dbReference>
<dbReference type="Gene3D" id="3.10.10.10">
    <property type="entry name" value="HIV Type 1 Reverse Transcriptase, subunit A, domain 1"/>
    <property type="match status" value="1"/>
</dbReference>
<dbReference type="SUPFAM" id="SSF56672">
    <property type="entry name" value="DNA/RNA polymerases"/>
    <property type="match status" value="1"/>
</dbReference>
<dbReference type="Gene3D" id="2.40.70.10">
    <property type="entry name" value="Acid Proteases"/>
    <property type="match status" value="1"/>
</dbReference>
<accession>A0ABM1A6U9</accession>
<name>A0ABM1A6U9_APLCA</name>
<feature type="compositionally biased region" description="Basic residues" evidence="2">
    <location>
        <begin position="204"/>
        <end position="221"/>
    </location>
</feature>
<dbReference type="Proteomes" id="UP000694888">
    <property type="component" value="Unplaced"/>
</dbReference>